<keyword evidence="2" id="KW-0472">Membrane</keyword>
<feature type="chain" id="PRO_5045983851" description="SCP domain-containing protein" evidence="3">
    <location>
        <begin position="24"/>
        <end position="562"/>
    </location>
</feature>
<evidence type="ECO:0000259" key="4">
    <source>
        <dbReference type="Pfam" id="PF00188"/>
    </source>
</evidence>
<name>A0ABP0HVY0_9DINO</name>
<keyword evidence="2" id="KW-1133">Transmembrane helix</keyword>
<feature type="compositionally biased region" description="Low complexity" evidence="1">
    <location>
        <begin position="271"/>
        <end position="290"/>
    </location>
</feature>
<feature type="compositionally biased region" description="Low complexity" evidence="1">
    <location>
        <begin position="225"/>
        <end position="244"/>
    </location>
</feature>
<gene>
    <name evidence="5" type="ORF">CCMP2556_LOCUS3389</name>
</gene>
<dbReference type="PANTHER" id="PTHR31157">
    <property type="entry name" value="SCP DOMAIN-CONTAINING PROTEIN"/>
    <property type="match status" value="1"/>
</dbReference>
<evidence type="ECO:0000313" key="6">
    <source>
        <dbReference type="Proteomes" id="UP001642484"/>
    </source>
</evidence>
<dbReference type="CDD" id="cd05379">
    <property type="entry name" value="CAP_bacterial"/>
    <property type="match status" value="1"/>
</dbReference>
<feature type="region of interest" description="Disordered" evidence="1">
    <location>
        <begin position="509"/>
        <end position="532"/>
    </location>
</feature>
<reference evidence="5 6" key="1">
    <citation type="submission" date="2024-02" db="EMBL/GenBank/DDBJ databases">
        <authorList>
            <person name="Chen Y."/>
            <person name="Shah S."/>
            <person name="Dougan E. K."/>
            <person name="Thang M."/>
            <person name="Chan C."/>
        </authorList>
    </citation>
    <scope>NUCLEOTIDE SEQUENCE [LARGE SCALE GENOMIC DNA]</scope>
</reference>
<feature type="signal peptide" evidence="3">
    <location>
        <begin position="1"/>
        <end position="23"/>
    </location>
</feature>
<dbReference type="EMBL" id="CAXAMN010001336">
    <property type="protein sequence ID" value="CAK8993827.1"/>
    <property type="molecule type" value="Genomic_DNA"/>
</dbReference>
<dbReference type="InterPro" id="IPR035940">
    <property type="entry name" value="CAP_sf"/>
</dbReference>
<feature type="compositionally biased region" description="Polar residues" evidence="1">
    <location>
        <begin position="291"/>
        <end position="305"/>
    </location>
</feature>
<feature type="transmembrane region" description="Helical" evidence="2">
    <location>
        <begin position="460"/>
        <end position="487"/>
    </location>
</feature>
<dbReference type="Gene3D" id="3.40.33.10">
    <property type="entry name" value="CAP"/>
    <property type="match status" value="1"/>
</dbReference>
<dbReference type="Proteomes" id="UP001642484">
    <property type="component" value="Unassembled WGS sequence"/>
</dbReference>
<feature type="domain" description="SCP" evidence="4">
    <location>
        <begin position="42"/>
        <end position="163"/>
    </location>
</feature>
<protein>
    <recommendedName>
        <fullName evidence="4">SCP domain-containing protein</fullName>
    </recommendedName>
</protein>
<dbReference type="InterPro" id="IPR014044">
    <property type="entry name" value="CAP_dom"/>
</dbReference>
<keyword evidence="3" id="KW-0732">Signal</keyword>
<keyword evidence="6" id="KW-1185">Reference proteome</keyword>
<sequence>MVATFLELLQIWLLWAAVGPLLGVHSQTVDTVGERAWELFGLVNELRAQGFTCPKGSVFAANSEPLKFDCRLWRASKFHSEEMASEGYLNHTSLDGRSYEDRARGQGISADGENLAEGLSSASAILQQWKDSDRQCRKMMNPNFRVVAIGYASKGHRHAWTQMLKTTDVDLDVSCYPNATTTFVSESSTTTDSTTVSTVTTTVTGAATTDSTTVSTVTTMVTGAATTDSTTGSGSEATGSRSTSRISDEPGTSFASSTGVETTSMGGLIATSSTATGSPSSTSQSETSISHVNDSTQPVVEEGPTTTTAALESIEGKLVLEVSDPERFLAASMQLQGPLKSFLSELLEINASRVAISSMSPLDPLGVQLRGGRRLGLQVRRLMAGMAVDYVVQVEGQKVEEVITLLESGNSTRRSVLQATLQDDLAEMNMTVKVVDVQVLQTSLEKLVDQAAINHLMASVLLPTLIGAAGGAVCGLCIWGSVFFLCLRRPKEGKKKTKGKTKLPHDLPVIHGHLNAGVPPKIRSSKTDQTMDMSTKSITSTIERQMSTDAQSLSSLHIERGF</sequence>
<keyword evidence="2" id="KW-0812">Transmembrane</keyword>
<evidence type="ECO:0000256" key="2">
    <source>
        <dbReference type="SAM" id="Phobius"/>
    </source>
</evidence>
<evidence type="ECO:0000256" key="3">
    <source>
        <dbReference type="SAM" id="SignalP"/>
    </source>
</evidence>
<feature type="compositionally biased region" description="Polar residues" evidence="1">
    <location>
        <begin position="253"/>
        <end position="265"/>
    </location>
</feature>
<dbReference type="Pfam" id="PF00188">
    <property type="entry name" value="CAP"/>
    <property type="match status" value="1"/>
</dbReference>
<organism evidence="5 6">
    <name type="scientific">Durusdinium trenchii</name>
    <dbReference type="NCBI Taxonomy" id="1381693"/>
    <lineage>
        <taxon>Eukaryota</taxon>
        <taxon>Sar</taxon>
        <taxon>Alveolata</taxon>
        <taxon>Dinophyceae</taxon>
        <taxon>Suessiales</taxon>
        <taxon>Symbiodiniaceae</taxon>
        <taxon>Durusdinium</taxon>
    </lineage>
</organism>
<evidence type="ECO:0000313" key="5">
    <source>
        <dbReference type="EMBL" id="CAK8993827.1"/>
    </source>
</evidence>
<dbReference type="SUPFAM" id="SSF55797">
    <property type="entry name" value="PR-1-like"/>
    <property type="match status" value="1"/>
</dbReference>
<accession>A0ABP0HVY0</accession>
<comment type="caution">
    <text evidence="5">The sequence shown here is derived from an EMBL/GenBank/DDBJ whole genome shotgun (WGS) entry which is preliminary data.</text>
</comment>
<evidence type="ECO:0000256" key="1">
    <source>
        <dbReference type="SAM" id="MobiDB-lite"/>
    </source>
</evidence>
<proteinExistence type="predicted"/>
<feature type="region of interest" description="Disordered" evidence="1">
    <location>
        <begin position="225"/>
        <end position="305"/>
    </location>
</feature>
<dbReference type="PANTHER" id="PTHR31157:SF1">
    <property type="entry name" value="SCP DOMAIN-CONTAINING PROTEIN"/>
    <property type="match status" value="1"/>
</dbReference>